<organism evidence="1">
    <name type="scientific">Arundo donax</name>
    <name type="common">Giant reed</name>
    <name type="synonym">Donax arundinaceus</name>
    <dbReference type="NCBI Taxonomy" id="35708"/>
    <lineage>
        <taxon>Eukaryota</taxon>
        <taxon>Viridiplantae</taxon>
        <taxon>Streptophyta</taxon>
        <taxon>Embryophyta</taxon>
        <taxon>Tracheophyta</taxon>
        <taxon>Spermatophyta</taxon>
        <taxon>Magnoliopsida</taxon>
        <taxon>Liliopsida</taxon>
        <taxon>Poales</taxon>
        <taxon>Poaceae</taxon>
        <taxon>PACMAD clade</taxon>
        <taxon>Arundinoideae</taxon>
        <taxon>Arundineae</taxon>
        <taxon>Arundo</taxon>
    </lineage>
</organism>
<sequence>MVITSINIVNRELHNLIHAFCMFYWCNLGYYCNGKQVPLFLHHPWCYCQCMRLLQDFQLHQIFVV</sequence>
<protein>
    <submittedName>
        <fullName evidence="1">Uncharacterized protein</fullName>
    </submittedName>
</protein>
<name>A0A0A8ZAV3_ARUDO</name>
<reference evidence="1" key="2">
    <citation type="journal article" date="2015" name="Data Brief">
        <title>Shoot transcriptome of the giant reed, Arundo donax.</title>
        <authorList>
            <person name="Barrero R.A."/>
            <person name="Guerrero F.D."/>
            <person name="Moolhuijzen P."/>
            <person name="Goolsby J.A."/>
            <person name="Tidwell J."/>
            <person name="Bellgard S.E."/>
            <person name="Bellgard M.I."/>
        </authorList>
    </citation>
    <scope>NUCLEOTIDE SEQUENCE</scope>
    <source>
        <tissue evidence="1">Shoot tissue taken approximately 20 cm above the soil surface</tissue>
    </source>
</reference>
<dbReference type="EMBL" id="GBRH01261954">
    <property type="protein sequence ID" value="JAD35941.1"/>
    <property type="molecule type" value="Transcribed_RNA"/>
</dbReference>
<accession>A0A0A8ZAV3</accession>
<proteinExistence type="predicted"/>
<reference evidence="1" key="1">
    <citation type="submission" date="2014-09" db="EMBL/GenBank/DDBJ databases">
        <authorList>
            <person name="Magalhaes I.L.F."/>
            <person name="Oliveira U."/>
            <person name="Santos F.R."/>
            <person name="Vidigal T.H.D.A."/>
            <person name="Brescovit A.D."/>
            <person name="Santos A.J."/>
        </authorList>
    </citation>
    <scope>NUCLEOTIDE SEQUENCE</scope>
    <source>
        <tissue evidence="1">Shoot tissue taken approximately 20 cm above the soil surface</tissue>
    </source>
</reference>
<dbReference type="AlphaFoldDB" id="A0A0A8ZAV3"/>
<evidence type="ECO:0000313" key="1">
    <source>
        <dbReference type="EMBL" id="JAD35941.1"/>
    </source>
</evidence>